<dbReference type="EMBL" id="JAPDOD010000012">
    <property type="protein sequence ID" value="MDA0161390.1"/>
    <property type="molecule type" value="Genomic_DNA"/>
</dbReference>
<gene>
    <name evidence="1" type="ORF">OM076_14020</name>
</gene>
<comment type="caution">
    <text evidence="1">The sequence shown here is derived from an EMBL/GenBank/DDBJ whole genome shotgun (WGS) entry which is preliminary data.</text>
</comment>
<dbReference type="Proteomes" id="UP001149140">
    <property type="component" value="Unassembled WGS sequence"/>
</dbReference>
<evidence type="ECO:0000313" key="2">
    <source>
        <dbReference type="Proteomes" id="UP001149140"/>
    </source>
</evidence>
<organism evidence="1 2">
    <name type="scientific">Solirubrobacter ginsenosidimutans</name>
    <dbReference type="NCBI Taxonomy" id="490573"/>
    <lineage>
        <taxon>Bacteria</taxon>
        <taxon>Bacillati</taxon>
        <taxon>Actinomycetota</taxon>
        <taxon>Thermoleophilia</taxon>
        <taxon>Solirubrobacterales</taxon>
        <taxon>Solirubrobacteraceae</taxon>
        <taxon>Solirubrobacter</taxon>
    </lineage>
</organism>
<name>A0A9X3MUB7_9ACTN</name>
<sequence>MLVLGLLVAAGALFYSVLERRDAPSRVATGGDFGVCATRHGDDARACYQREAGRELATVGSAAPAITLVAPAGTSTEVTFAEADVETSQQDDLLCDLHTRVGVTSEQVPSWLGWAEPLAAAAPVS</sequence>
<keyword evidence="2" id="KW-1185">Reference proteome</keyword>
<dbReference type="AlphaFoldDB" id="A0A9X3MUB7"/>
<reference evidence="1" key="1">
    <citation type="submission" date="2022-10" db="EMBL/GenBank/DDBJ databases">
        <title>The WGS of Solirubrobacter ginsenosidimutans DSM 21036.</title>
        <authorList>
            <person name="Jiang Z."/>
        </authorList>
    </citation>
    <scope>NUCLEOTIDE SEQUENCE</scope>
    <source>
        <strain evidence="1">DSM 21036</strain>
    </source>
</reference>
<evidence type="ECO:0000313" key="1">
    <source>
        <dbReference type="EMBL" id="MDA0161390.1"/>
    </source>
</evidence>
<accession>A0A9X3MUB7</accession>
<proteinExistence type="predicted"/>
<protein>
    <submittedName>
        <fullName evidence="1">Uncharacterized protein</fullName>
    </submittedName>
</protein>
<dbReference type="RefSeq" id="WP_270040600.1">
    <property type="nucleotide sequence ID" value="NZ_JAPDOD010000012.1"/>
</dbReference>